<dbReference type="KEGG" id="nfn:NFRAN_0786"/>
<protein>
    <submittedName>
        <fullName evidence="1">Uncharacterized protein</fullName>
    </submittedName>
</protein>
<proteinExistence type="predicted"/>
<evidence type="ECO:0000313" key="2">
    <source>
        <dbReference type="Proteomes" id="UP000294299"/>
    </source>
</evidence>
<reference evidence="1 2" key="1">
    <citation type="submission" date="2019-02" db="EMBL/GenBank/DDBJ databases">
        <authorList>
            <person name="Lehtovirta-Morley E L."/>
        </authorList>
    </citation>
    <scope>NUCLEOTIDE SEQUENCE [LARGE SCALE GENOMIC DNA]</scope>
    <source>
        <strain evidence="1">NFRAN1</strain>
    </source>
</reference>
<accession>A0A484I5Z2</accession>
<keyword evidence="2" id="KW-1185">Reference proteome</keyword>
<evidence type="ECO:0000313" key="1">
    <source>
        <dbReference type="EMBL" id="VFJ13108.1"/>
    </source>
</evidence>
<name>A0A484I5Z2_9ARCH</name>
<dbReference type="AlphaFoldDB" id="A0A484I5Z2"/>
<sequence>MNSISNDLKLISSKQKKDHDRVLRNTLVLQRTKLFIYI</sequence>
<gene>
    <name evidence="1" type="ORF">NFRAN_0786</name>
</gene>
<dbReference type="Proteomes" id="UP000294299">
    <property type="component" value="Chromosome NFRAN"/>
</dbReference>
<dbReference type="EMBL" id="LR216287">
    <property type="protein sequence ID" value="VFJ13108.1"/>
    <property type="molecule type" value="Genomic_DNA"/>
</dbReference>
<organism evidence="1 2">
    <name type="scientific">Candidatus Nitrosocosmicus franklandianus</name>
    <dbReference type="NCBI Taxonomy" id="1798806"/>
    <lineage>
        <taxon>Archaea</taxon>
        <taxon>Nitrososphaerota</taxon>
        <taxon>Nitrososphaeria</taxon>
        <taxon>Nitrososphaerales</taxon>
        <taxon>Nitrososphaeraceae</taxon>
        <taxon>Candidatus Nitrosocosmicus</taxon>
    </lineage>
</organism>